<feature type="domain" description="Membrane transport protein MMPL" evidence="8">
    <location>
        <begin position="156"/>
        <end position="450"/>
    </location>
</feature>
<keyword evidence="3 7" id="KW-0812">Transmembrane</keyword>
<feature type="compositionally biased region" description="Basic and acidic residues" evidence="6">
    <location>
        <begin position="465"/>
        <end position="485"/>
    </location>
</feature>
<feature type="region of interest" description="Disordered" evidence="6">
    <location>
        <begin position="127"/>
        <end position="152"/>
    </location>
</feature>
<dbReference type="HOGENOM" id="CLU_547337_0_0_11"/>
<evidence type="ECO:0000256" key="4">
    <source>
        <dbReference type="ARBA" id="ARBA00022989"/>
    </source>
</evidence>
<evidence type="ECO:0000256" key="2">
    <source>
        <dbReference type="ARBA" id="ARBA00022475"/>
    </source>
</evidence>
<feature type="region of interest" description="Disordered" evidence="6">
    <location>
        <begin position="465"/>
        <end position="498"/>
    </location>
</feature>
<dbReference type="EMBL" id="CP002280">
    <property type="protein sequence ID" value="ADP40321.1"/>
    <property type="molecule type" value="Genomic_DNA"/>
</dbReference>
<dbReference type="Gene3D" id="1.20.1640.10">
    <property type="entry name" value="Multidrug efflux transporter AcrB transmembrane domain"/>
    <property type="match status" value="1"/>
</dbReference>
<keyword evidence="2" id="KW-1003">Cell membrane</keyword>
<evidence type="ECO:0000256" key="1">
    <source>
        <dbReference type="ARBA" id="ARBA00004651"/>
    </source>
</evidence>
<dbReference type="AlphaFoldDB" id="E3H2Q2"/>
<evidence type="ECO:0000256" key="5">
    <source>
        <dbReference type="ARBA" id="ARBA00023136"/>
    </source>
</evidence>
<feature type="region of interest" description="Disordered" evidence="6">
    <location>
        <begin position="165"/>
        <end position="198"/>
    </location>
</feature>
<comment type="subcellular location">
    <subcellularLocation>
        <location evidence="1">Cell membrane</location>
        <topology evidence="1">Multi-pass membrane protein</topology>
    </subcellularLocation>
</comment>
<dbReference type="PANTHER" id="PTHR33406:SF13">
    <property type="entry name" value="MEMBRANE PROTEIN YDFJ"/>
    <property type="match status" value="1"/>
</dbReference>
<evidence type="ECO:0000259" key="8">
    <source>
        <dbReference type="Pfam" id="PF03176"/>
    </source>
</evidence>
<keyword evidence="5 7" id="KW-0472">Membrane</keyword>
<evidence type="ECO:0000256" key="6">
    <source>
        <dbReference type="SAM" id="MobiDB-lite"/>
    </source>
</evidence>
<organism evidence="9 10">
    <name type="scientific">Rothia dentocariosa (strain ATCC 17931 / CDC X599 / XDIA)</name>
    <dbReference type="NCBI Taxonomy" id="762948"/>
    <lineage>
        <taxon>Bacteria</taxon>
        <taxon>Bacillati</taxon>
        <taxon>Actinomycetota</taxon>
        <taxon>Actinomycetes</taxon>
        <taxon>Micrococcales</taxon>
        <taxon>Micrococcaceae</taxon>
        <taxon>Rothia</taxon>
    </lineage>
</organism>
<dbReference type="Pfam" id="PF03176">
    <property type="entry name" value="MMPL"/>
    <property type="match status" value="1"/>
</dbReference>
<dbReference type="KEGG" id="rdn:HMPREF0733_10863"/>
<dbReference type="InterPro" id="IPR004869">
    <property type="entry name" value="MMPL_dom"/>
</dbReference>
<name>E3H2Q2_ROTDC</name>
<feature type="transmembrane region" description="Helical" evidence="7">
    <location>
        <begin position="426"/>
        <end position="448"/>
    </location>
</feature>
<feature type="compositionally biased region" description="Basic and acidic residues" evidence="6">
    <location>
        <begin position="141"/>
        <end position="152"/>
    </location>
</feature>
<protein>
    <recommendedName>
        <fullName evidence="8">Membrane transport protein MMPL domain-containing protein</fullName>
    </recommendedName>
</protein>
<reference evidence="10" key="1">
    <citation type="submission" date="2010-10" db="EMBL/GenBank/DDBJ databases">
        <title>The complete genome of Rothia dentocariosa ATCC 17931.</title>
        <authorList>
            <person name="Muzny D."/>
            <person name="Qin X."/>
            <person name="Buhay C."/>
            <person name="Dugan-Rocha S."/>
            <person name="Ding Y."/>
            <person name="Chen G."/>
            <person name="Hawes A."/>
            <person name="Holder M."/>
            <person name="Jhangiani S."/>
            <person name="Johnson A."/>
            <person name="Khan Z."/>
            <person name="Li Z."/>
            <person name="Liu W."/>
            <person name="Liu X."/>
            <person name="Perez L."/>
            <person name="Shen H."/>
            <person name="Wang Q."/>
            <person name="Watt J."/>
            <person name="Xi L."/>
            <person name="Xin Y."/>
            <person name="Zhou J."/>
            <person name="Deng J."/>
            <person name="Jiang H."/>
            <person name="Liu Y."/>
            <person name="Qu J."/>
            <person name="Song X.-Z."/>
            <person name="Zhang L."/>
            <person name="Villasana D."/>
            <person name="Johnson A."/>
            <person name="Liu J."/>
            <person name="Liyanage D."/>
            <person name="Lorensuhewa L."/>
            <person name="Robinson T."/>
            <person name="Song A."/>
            <person name="Song B.-B."/>
            <person name="Dinh H."/>
            <person name="Thornton R."/>
            <person name="Coyle M."/>
            <person name="Francisco L."/>
            <person name="Jackson L."/>
            <person name="Javaid M."/>
            <person name="Korchina V."/>
            <person name="Kovar C."/>
            <person name="Mata R."/>
            <person name="Mathew T."/>
            <person name="Ngo R."/>
            <person name="Nguyen L."/>
            <person name="Nguyen N."/>
            <person name="Okwuonu G."/>
            <person name="Ongeri F."/>
            <person name="Pham C."/>
            <person name="Simmons D."/>
            <person name="Wilczek-Boney K."/>
            <person name="Hale W."/>
            <person name="Jakkamsetti A."/>
            <person name="Pham P."/>
            <person name="Ruth R."/>
            <person name="San Lucas F."/>
            <person name="Warren J."/>
            <person name="Zhang J."/>
            <person name="Zhao Z."/>
            <person name="Zhou C."/>
            <person name="Zhu D."/>
            <person name="Lee S."/>
            <person name="Bess C."/>
            <person name="Blankenburg K."/>
            <person name="Forbes L."/>
            <person name="Fu Q."/>
            <person name="Gubbala S."/>
            <person name="Hirani K."/>
            <person name="Jayaseelan J.C."/>
            <person name="Lara F."/>
            <person name="Munidasa M."/>
            <person name="Palculict T."/>
            <person name="Patil S."/>
            <person name="Pu L.-L."/>
            <person name="Saada N."/>
            <person name="Tang L."/>
            <person name="Weissenberger G."/>
            <person name="Zhu Y."/>
            <person name="Hemphill L."/>
            <person name="Shang Y."/>
            <person name="Youmans B."/>
            <person name="Ayvaz T."/>
            <person name="Ross M."/>
            <person name="Santibanez J."/>
            <person name="Aqrawi P."/>
            <person name="Gross S."/>
            <person name="Joshi V."/>
            <person name="Fowler G."/>
            <person name="Nazareth L."/>
            <person name="Reid J."/>
            <person name="Worley K."/>
            <person name="Petrosino J."/>
            <person name="Highlander S."/>
            <person name="Gibbs R."/>
        </authorList>
    </citation>
    <scope>NUCLEOTIDE SEQUENCE [LARGE SCALE GENOMIC DNA]</scope>
    <source>
        <strain evidence="10">ATCC 17931 / CDC X599 / XDIA</strain>
    </source>
</reference>
<dbReference type="eggNOG" id="COG1511">
    <property type="taxonomic scope" value="Bacteria"/>
</dbReference>
<feature type="transmembrane region" description="Helical" evidence="7">
    <location>
        <begin position="330"/>
        <end position="351"/>
    </location>
</feature>
<proteinExistence type="predicted"/>
<dbReference type="Proteomes" id="UP000000387">
    <property type="component" value="Chromosome"/>
</dbReference>
<dbReference type="PANTHER" id="PTHR33406">
    <property type="entry name" value="MEMBRANE PROTEIN MJ1562-RELATED"/>
    <property type="match status" value="1"/>
</dbReference>
<evidence type="ECO:0000313" key="9">
    <source>
        <dbReference type="EMBL" id="ADP40321.1"/>
    </source>
</evidence>
<feature type="transmembrane region" description="Helical" evidence="7">
    <location>
        <begin position="357"/>
        <end position="377"/>
    </location>
</feature>
<sequence length="498" mass="53440">MAKWLYSIGSFAARRAWAVIAIWVLVIAGVAGSYSAFHGQLKTTLTMPGTETQRLTDELAQRFPDANRGTGQIIVKTGDGSAITEEQKQAFVDELNSLKGDISAVDGVLDPFATEQQIADGKKQLEESKPQLEAAPQQIADGKKQLEDGQKQLDDGKAQLEGAQKQLDEAREQAQASGALESMREQLGSQQGQLDAQRTQINETQKELDGKASELAEAEKNLPNQQEEFARKSALLDLMSGARMVSEDGSTAAAGVFFKMQNSEIPQAEKDKLMEKVRAADLKGLVVNFDQRIAESPDVGMGIGEIIGIAVALITLIVMLGTLIAAGLPIIMALVGVIIGILGTLSFSTLVDMSSTTYMLGMMLGLAVGIDYSLFILNRHRSNLMDGMPLRKSIAIANGTSGNAVVFAGATVIIALLALNVTGIPFLGYMGDAAALCVFVAVLISVTLTPRYALADRSQGHVEEGMGIRQYSREDHRTSRREGKARGYSTRLAAHRAR</sequence>
<dbReference type="GeneID" id="71764846"/>
<feature type="compositionally biased region" description="Polar residues" evidence="6">
    <location>
        <begin position="187"/>
        <end position="198"/>
    </location>
</feature>
<accession>E3H2Q2</accession>
<dbReference type="RefSeq" id="WP_013398118.1">
    <property type="nucleotide sequence ID" value="NC_014643.1"/>
</dbReference>
<gene>
    <name evidence="9" type="ordered locus">HMPREF0733_10863</name>
</gene>
<feature type="transmembrane region" description="Helical" evidence="7">
    <location>
        <begin position="299"/>
        <end position="323"/>
    </location>
</feature>
<evidence type="ECO:0000256" key="7">
    <source>
        <dbReference type="SAM" id="Phobius"/>
    </source>
</evidence>
<dbReference type="Gene3D" id="1.10.287.1490">
    <property type="match status" value="1"/>
</dbReference>
<dbReference type="InterPro" id="IPR050545">
    <property type="entry name" value="Mycobact_MmpL"/>
</dbReference>
<dbReference type="GO" id="GO:0005886">
    <property type="term" value="C:plasma membrane"/>
    <property type="evidence" value="ECO:0007669"/>
    <property type="project" value="UniProtKB-SubCell"/>
</dbReference>
<dbReference type="eggNOG" id="COG2409">
    <property type="taxonomic scope" value="Bacteria"/>
</dbReference>
<feature type="transmembrane region" description="Helical" evidence="7">
    <location>
        <begin position="398"/>
        <end position="420"/>
    </location>
</feature>
<keyword evidence="4 7" id="KW-1133">Transmembrane helix</keyword>
<evidence type="ECO:0000313" key="10">
    <source>
        <dbReference type="Proteomes" id="UP000000387"/>
    </source>
</evidence>
<evidence type="ECO:0000256" key="3">
    <source>
        <dbReference type="ARBA" id="ARBA00022692"/>
    </source>
</evidence>
<dbReference type="SUPFAM" id="SSF82866">
    <property type="entry name" value="Multidrug efflux transporter AcrB transmembrane domain"/>
    <property type="match status" value="1"/>
</dbReference>